<dbReference type="Gene3D" id="3.30.70.660">
    <property type="entry name" value="Pseudouridine synthase I, catalytic domain, C-terminal subdomain"/>
    <property type="match status" value="1"/>
</dbReference>
<evidence type="ECO:0000313" key="7">
    <source>
        <dbReference type="EMBL" id="MFD2919730.1"/>
    </source>
</evidence>
<dbReference type="InterPro" id="IPR020095">
    <property type="entry name" value="PsdUridine_synth_TruA_C"/>
</dbReference>
<dbReference type="InterPro" id="IPR001406">
    <property type="entry name" value="PsdUridine_synth_TruA"/>
</dbReference>
<dbReference type="Pfam" id="PF01416">
    <property type="entry name" value="PseudoU_synth_1"/>
    <property type="match status" value="2"/>
</dbReference>
<dbReference type="SUPFAM" id="SSF55120">
    <property type="entry name" value="Pseudouridine synthase"/>
    <property type="match status" value="1"/>
</dbReference>
<name>A0ABW6A5K8_9BACT</name>
<comment type="caution">
    <text evidence="4">Lacks conserved residue(s) required for the propagation of feature annotation.</text>
</comment>
<comment type="caution">
    <text evidence="7">The sequence shown here is derived from an EMBL/GenBank/DDBJ whole genome shotgun (WGS) entry which is preliminary data.</text>
</comment>
<dbReference type="InterPro" id="IPR020103">
    <property type="entry name" value="PsdUridine_synth_cat_dom_sf"/>
</dbReference>
<dbReference type="EC" id="5.4.99.12" evidence="4"/>
<dbReference type="HAMAP" id="MF_00171">
    <property type="entry name" value="TruA"/>
    <property type="match status" value="1"/>
</dbReference>
<feature type="binding site" evidence="4">
    <location>
        <position position="108"/>
    </location>
    <ligand>
        <name>substrate</name>
    </ligand>
</feature>
<accession>A0ABW6A5K8</accession>
<dbReference type="GO" id="GO:0160147">
    <property type="term" value="F:tRNA pseudouridine(38-40) synthase activity"/>
    <property type="evidence" value="ECO:0007669"/>
    <property type="project" value="UniProtKB-EC"/>
</dbReference>
<evidence type="ECO:0000259" key="6">
    <source>
        <dbReference type="Pfam" id="PF01416"/>
    </source>
</evidence>
<feature type="domain" description="Pseudouridine synthase I TruA alpha/beta" evidence="6">
    <location>
        <begin position="139"/>
        <end position="241"/>
    </location>
</feature>
<keyword evidence="2 4" id="KW-0819">tRNA processing</keyword>
<proteinExistence type="inferred from homology"/>
<reference evidence="8" key="1">
    <citation type="journal article" date="2019" name="Int. J. Syst. Evol. Microbiol.">
        <title>The Global Catalogue of Microorganisms (GCM) 10K type strain sequencing project: providing services to taxonomists for standard genome sequencing and annotation.</title>
        <authorList>
            <consortium name="The Broad Institute Genomics Platform"/>
            <consortium name="The Broad Institute Genome Sequencing Center for Infectious Disease"/>
            <person name="Wu L."/>
            <person name="Ma J."/>
        </authorList>
    </citation>
    <scope>NUCLEOTIDE SEQUENCE [LARGE SCALE GENOMIC DNA]</scope>
    <source>
        <strain evidence="8">KCTC 23299</strain>
    </source>
</reference>
<dbReference type="InterPro" id="IPR020094">
    <property type="entry name" value="TruA/RsuA/RluB/E/F_N"/>
</dbReference>
<evidence type="ECO:0000313" key="8">
    <source>
        <dbReference type="Proteomes" id="UP001597511"/>
    </source>
</evidence>
<keyword evidence="8" id="KW-1185">Reference proteome</keyword>
<evidence type="ECO:0000256" key="5">
    <source>
        <dbReference type="RuleBase" id="RU003792"/>
    </source>
</evidence>
<keyword evidence="3 4" id="KW-0413">Isomerase</keyword>
<feature type="domain" description="Pseudouridine synthase I TruA alpha/beta" evidence="6">
    <location>
        <begin position="8"/>
        <end position="102"/>
    </location>
</feature>
<dbReference type="PIRSF" id="PIRSF001430">
    <property type="entry name" value="tRNA_psdUrid_synth"/>
    <property type="match status" value="1"/>
</dbReference>
<dbReference type="Gene3D" id="3.30.70.580">
    <property type="entry name" value="Pseudouridine synthase I, catalytic domain, N-terminal subdomain"/>
    <property type="match status" value="1"/>
</dbReference>
<dbReference type="PANTHER" id="PTHR11142">
    <property type="entry name" value="PSEUDOURIDYLATE SYNTHASE"/>
    <property type="match status" value="1"/>
</dbReference>
<comment type="similarity">
    <text evidence="1 4 5">Belongs to the tRNA pseudouridine synthase TruA family.</text>
</comment>
<dbReference type="NCBIfam" id="TIGR00071">
    <property type="entry name" value="hisT_truA"/>
    <property type="match status" value="1"/>
</dbReference>
<protein>
    <recommendedName>
        <fullName evidence="4">tRNA pseudouridine synthase A</fullName>
        <ecNumber evidence="4">5.4.99.12</ecNumber>
    </recommendedName>
    <alternativeName>
        <fullName evidence="4">tRNA pseudouridine(38-40) synthase</fullName>
    </alternativeName>
    <alternativeName>
        <fullName evidence="4">tRNA pseudouridylate synthase I</fullName>
    </alternativeName>
    <alternativeName>
        <fullName evidence="4">tRNA-uridine isomerase I</fullName>
    </alternativeName>
</protein>
<evidence type="ECO:0000256" key="1">
    <source>
        <dbReference type="ARBA" id="ARBA00009375"/>
    </source>
</evidence>
<dbReference type="PANTHER" id="PTHR11142:SF0">
    <property type="entry name" value="TRNA PSEUDOURIDINE SYNTHASE-LIKE 1"/>
    <property type="match status" value="1"/>
</dbReference>
<dbReference type="Proteomes" id="UP001597511">
    <property type="component" value="Unassembled WGS sequence"/>
</dbReference>
<evidence type="ECO:0000256" key="3">
    <source>
        <dbReference type="ARBA" id="ARBA00023235"/>
    </source>
</evidence>
<dbReference type="RefSeq" id="WP_386097205.1">
    <property type="nucleotide sequence ID" value="NZ_JBHUOZ010000001.1"/>
</dbReference>
<comment type="catalytic activity">
    <reaction evidence="4 5">
        <text>uridine(38/39/40) in tRNA = pseudouridine(38/39/40) in tRNA</text>
        <dbReference type="Rhea" id="RHEA:22376"/>
        <dbReference type="Rhea" id="RHEA-COMP:10085"/>
        <dbReference type="Rhea" id="RHEA-COMP:10087"/>
        <dbReference type="ChEBI" id="CHEBI:65314"/>
        <dbReference type="ChEBI" id="CHEBI:65315"/>
        <dbReference type="EC" id="5.4.99.12"/>
    </reaction>
</comment>
<sequence length="250" mass="29345">MRYFLELSYKGTNYSGFQTQQNANTVQDEVEKAFKILQRAPVMLTGSSRTDAGVHALQNFFHFDFEDKIHPDFVYKMNAILPDDIVIRGLYPVGAEQHSRFDALSRLYHYYIYNSKNPFLEDRAYYFPYTIDFDKLQQAAQLLFGYNDFTSFSKRNTQVKTFQCVIKKSEWFWEKDCLVYRVEADRFLRGMVRALTATMLKVGRGKLTLDDLRQIIEDKDNTKAHFDVPGHGLFLQQVIFPEALKKNFTL</sequence>
<evidence type="ECO:0000256" key="4">
    <source>
        <dbReference type="HAMAP-Rule" id="MF_00171"/>
    </source>
</evidence>
<organism evidence="7 8">
    <name type="scientific">Terrimonas rubra</name>
    <dbReference type="NCBI Taxonomy" id="1035890"/>
    <lineage>
        <taxon>Bacteria</taxon>
        <taxon>Pseudomonadati</taxon>
        <taxon>Bacteroidota</taxon>
        <taxon>Chitinophagia</taxon>
        <taxon>Chitinophagales</taxon>
        <taxon>Chitinophagaceae</taxon>
        <taxon>Terrimonas</taxon>
    </lineage>
</organism>
<dbReference type="InterPro" id="IPR020097">
    <property type="entry name" value="PsdUridine_synth_TruA_a/b_dom"/>
</dbReference>
<feature type="active site" description="Nucleophile" evidence="4">
    <location>
        <position position="51"/>
    </location>
</feature>
<dbReference type="EMBL" id="JBHUOZ010000001">
    <property type="protein sequence ID" value="MFD2919730.1"/>
    <property type="molecule type" value="Genomic_DNA"/>
</dbReference>
<comment type="subunit">
    <text evidence="4">Homodimer.</text>
</comment>
<dbReference type="CDD" id="cd02570">
    <property type="entry name" value="PseudoU_synth_EcTruA"/>
    <property type="match status" value="1"/>
</dbReference>
<evidence type="ECO:0000256" key="2">
    <source>
        <dbReference type="ARBA" id="ARBA00022694"/>
    </source>
</evidence>
<gene>
    <name evidence="4 7" type="primary">truA</name>
    <name evidence="7" type="ORF">ACFS6H_08440</name>
</gene>
<comment type="function">
    <text evidence="4">Formation of pseudouridine at positions 38, 39 and 40 in the anticodon stem and loop of transfer RNAs.</text>
</comment>